<keyword evidence="6" id="KW-0460">Magnesium</keyword>
<name>A0ABY7DMG8_MYAAR</name>
<keyword evidence="2 6" id="KW-0547">Nucleotide-binding</keyword>
<comment type="catalytic activity">
    <reaction evidence="4 6">
        <text>(6S)-5-formyl-5,6,7,8-tetrahydrofolate + ATP = (6R)-5,10-methenyltetrahydrofolate + ADP + phosphate</text>
        <dbReference type="Rhea" id="RHEA:10488"/>
        <dbReference type="ChEBI" id="CHEBI:30616"/>
        <dbReference type="ChEBI" id="CHEBI:43474"/>
        <dbReference type="ChEBI" id="CHEBI:57455"/>
        <dbReference type="ChEBI" id="CHEBI:57457"/>
        <dbReference type="ChEBI" id="CHEBI:456216"/>
        <dbReference type="EC" id="6.3.3.2"/>
    </reaction>
</comment>
<evidence type="ECO:0000256" key="3">
    <source>
        <dbReference type="ARBA" id="ARBA00022840"/>
    </source>
</evidence>
<evidence type="ECO:0000313" key="7">
    <source>
        <dbReference type="EMBL" id="WAQ98358.1"/>
    </source>
</evidence>
<evidence type="ECO:0000313" key="8">
    <source>
        <dbReference type="Proteomes" id="UP001164746"/>
    </source>
</evidence>
<protein>
    <recommendedName>
        <fullName evidence="5 6">5-formyltetrahydrofolate cyclo-ligase</fullName>
        <ecNumber evidence="5 6">6.3.3.2</ecNumber>
    </recommendedName>
</protein>
<keyword evidence="3 6" id="KW-0067">ATP-binding</keyword>
<keyword evidence="8" id="KW-1185">Reference proteome</keyword>
<accession>A0ABY7DMG8</accession>
<dbReference type="EC" id="6.3.3.2" evidence="5 6"/>
<dbReference type="SUPFAM" id="SSF100950">
    <property type="entry name" value="NagB/RpiA/CoA transferase-like"/>
    <property type="match status" value="1"/>
</dbReference>
<organism evidence="7 8">
    <name type="scientific">Mya arenaria</name>
    <name type="common">Soft-shell clam</name>
    <dbReference type="NCBI Taxonomy" id="6604"/>
    <lineage>
        <taxon>Eukaryota</taxon>
        <taxon>Metazoa</taxon>
        <taxon>Spiralia</taxon>
        <taxon>Lophotrochozoa</taxon>
        <taxon>Mollusca</taxon>
        <taxon>Bivalvia</taxon>
        <taxon>Autobranchia</taxon>
        <taxon>Heteroconchia</taxon>
        <taxon>Euheterodonta</taxon>
        <taxon>Imparidentia</taxon>
        <taxon>Neoheterodontei</taxon>
        <taxon>Myida</taxon>
        <taxon>Myoidea</taxon>
        <taxon>Myidae</taxon>
        <taxon>Mya</taxon>
    </lineage>
</organism>
<evidence type="ECO:0000256" key="4">
    <source>
        <dbReference type="ARBA" id="ARBA00036539"/>
    </source>
</evidence>
<sequence length="202" mass="23031">MAGWDEVTRSGEPLDKYIVRPAIMFRMTTVLQQTKDALRKTLKQKLANMTEEQRTLQSQEIARKEEVQTVAILRDALATGRECFIPQYIGPKMKMVKLESWEDYQQLPETKWKIKQPADDDIRPDALETGGLDIILVPGLGFSQTGERLGRGKGYYDTYLQSCQLSGSRPYTVGLAYREQVCDDIPTSDHDMKIDIVISPDR</sequence>
<reference evidence="7" key="1">
    <citation type="submission" date="2022-11" db="EMBL/GenBank/DDBJ databases">
        <title>Centuries of genome instability and evolution in soft-shell clam transmissible cancer (bioRxiv).</title>
        <authorList>
            <person name="Hart S.F.M."/>
            <person name="Yonemitsu M.A."/>
            <person name="Giersch R.M."/>
            <person name="Beal B.F."/>
            <person name="Arriagada G."/>
            <person name="Davis B.W."/>
            <person name="Ostrander E.A."/>
            <person name="Goff S.P."/>
            <person name="Metzger M.J."/>
        </authorList>
    </citation>
    <scope>NUCLEOTIDE SEQUENCE</scope>
    <source>
        <strain evidence="7">MELC-2E11</strain>
        <tissue evidence="7">Siphon/mantle</tissue>
    </source>
</reference>
<dbReference type="PIRSF" id="PIRSF006806">
    <property type="entry name" value="FTHF_cligase"/>
    <property type="match status" value="1"/>
</dbReference>
<dbReference type="Pfam" id="PF01812">
    <property type="entry name" value="5-FTHF_cyc-lig"/>
    <property type="match status" value="1"/>
</dbReference>
<evidence type="ECO:0000256" key="5">
    <source>
        <dbReference type="ARBA" id="ARBA00038966"/>
    </source>
</evidence>
<evidence type="ECO:0000256" key="1">
    <source>
        <dbReference type="ARBA" id="ARBA00010638"/>
    </source>
</evidence>
<comment type="cofactor">
    <cofactor evidence="6">
        <name>Mg(2+)</name>
        <dbReference type="ChEBI" id="CHEBI:18420"/>
    </cofactor>
</comment>
<dbReference type="InterPro" id="IPR024185">
    <property type="entry name" value="FTHF_cligase-like_sf"/>
</dbReference>
<gene>
    <name evidence="7" type="ORF">MAR_022731</name>
</gene>
<evidence type="ECO:0000256" key="6">
    <source>
        <dbReference type="RuleBase" id="RU361279"/>
    </source>
</evidence>
<dbReference type="Gene3D" id="3.40.50.10420">
    <property type="entry name" value="NagB/RpiA/CoA transferase-like"/>
    <property type="match status" value="1"/>
</dbReference>
<dbReference type="PANTHER" id="PTHR23407:SF1">
    <property type="entry name" value="5-FORMYLTETRAHYDROFOLATE CYCLO-LIGASE"/>
    <property type="match status" value="1"/>
</dbReference>
<dbReference type="NCBIfam" id="TIGR02727">
    <property type="entry name" value="MTHFS_bact"/>
    <property type="match status" value="1"/>
</dbReference>
<keyword evidence="6" id="KW-0479">Metal-binding</keyword>
<dbReference type="EMBL" id="CP111014">
    <property type="protein sequence ID" value="WAQ98358.1"/>
    <property type="molecule type" value="Genomic_DNA"/>
</dbReference>
<dbReference type="Proteomes" id="UP001164746">
    <property type="component" value="Chromosome 3"/>
</dbReference>
<dbReference type="InterPro" id="IPR037171">
    <property type="entry name" value="NagB/RpiA_transferase-like"/>
</dbReference>
<comment type="similarity">
    <text evidence="1 6">Belongs to the 5-formyltetrahydrofolate cyclo-ligase family.</text>
</comment>
<dbReference type="InterPro" id="IPR002698">
    <property type="entry name" value="FTHF_cligase"/>
</dbReference>
<evidence type="ECO:0000256" key="2">
    <source>
        <dbReference type="ARBA" id="ARBA00022741"/>
    </source>
</evidence>
<dbReference type="PANTHER" id="PTHR23407">
    <property type="entry name" value="ATPASE INHIBITOR/5-FORMYLTETRAHYDROFOLATE CYCLO-LIGASE"/>
    <property type="match status" value="1"/>
</dbReference>
<proteinExistence type="inferred from homology"/>